<dbReference type="PANTHER" id="PTHR30055">
    <property type="entry name" value="HTH-TYPE TRANSCRIPTIONAL REGULATOR RUTR"/>
    <property type="match status" value="1"/>
</dbReference>
<dbReference type="Gene3D" id="1.10.357.10">
    <property type="entry name" value="Tetracycline Repressor, domain 2"/>
    <property type="match status" value="1"/>
</dbReference>
<protein>
    <submittedName>
        <fullName evidence="5">AcrR family transcriptional regulator</fullName>
    </submittedName>
</protein>
<evidence type="ECO:0000256" key="2">
    <source>
        <dbReference type="PROSITE-ProRule" id="PRU00335"/>
    </source>
</evidence>
<organism evidence="5 6">
    <name type="scientific">Endobacter medicaginis</name>
    <dbReference type="NCBI Taxonomy" id="1181271"/>
    <lineage>
        <taxon>Bacteria</taxon>
        <taxon>Pseudomonadati</taxon>
        <taxon>Pseudomonadota</taxon>
        <taxon>Alphaproteobacteria</taxon>
        <taxon>Acetobacterales</taxon>
        <taxon>Acetobacteraceae</taxon>
        <taxon>Endobacter</taxon>
    </lineage>
</organism>
<name>A0A839V412_9PROT</name>
<dbReference type="PRINTS" id="PR00455">
    <property type="entry name" value="HTHTETR"/>
</dbReference>
<evidence type="ECO:0000313" key="5">
    <source>
        <dbReference type="EMBL" id="MBB3175290.1"/>
    </source>
</evidence>
<keyword evidence="1 2" id="KW-0238">DNA-binding</keyword>
<comment type="caution">
    <text evidence="5">The sequence shown here is derived from an EMBL/GenBank/DDBJ whole genome shotgun (WGS) entry which is preliminary data.</text>
</comment>
<dbReference type="Pfam" id="PF00440">
    <property type="entry name" value="TetR_N"/>
    <property type="match status" value="1"/>
</dbReference>
<proteinExistence type="predicted"/>
<evidence type="ECO:0000259" key="4">
    <source>
        <dbReference type="PROSITE" id="PS50977"/>
    </source>
</evidence>
<dbReference type="InterPro" id="IPR009057">
    <property type="entry name" value="Homeodomain-like_sf"/>
</dbReference>
<dbReference type="EMBL" id="JACHXV010000024">
    <property type="protein sequence ID" value="MBB3175290.1"/>
    <property type="molecule type" value="Genomic_DNA"/>
</dbReference>
<feature type="DNA-binding region" description="H-T-H motif" evidence="2">
    <location>
        <begin position="57"/>
        <end position="76"/>
    </location>
</feature>
<dbReference type="SUPFAM" id="SSF46689">
    <property type="entry name" value="Homeodomain-like"/>
    <property type="match status" value="1"/>
</dbReference>
<reference evidence="5 6" key="1">
    <citation type="submission" date="2020-08" db="EMBL/GenBank/DDBJ databases">
        <title>Genomic Encyclopedia of Type Strains, Phase III (KMG-III): the genomes of soil and plant-associated and newly described type strains.</title>
        <authorList>
            <person name="Whitman W."/>
        </authorList>
    </citation>
    <scope>NUCLEOTIDE SEQUENCE [LARGE SCALE GENOMIC DNA]</scope>
    <source>
        <strain evidence="5 6">CECT 8088</strain>
    </source>
</reference>
<feature type="domain" description="HTH tetR-type" evidence="4">
    <location>
        <begin position="35"/>
        <end position="94"/>
    </location>
</feature>
<dbReference type="InterPro" id="IPR001647">
    <property type="entry name" value="HTH_TetR"/>
</dbReference>
<evidence type="ECO:0000256" key="3">
    <source>
        <dbReference type="SAM" id="MobiDB-lite"/>
    </source>
</evidence>
<dbReference type="PANTHER" id="PTHR30055:SF181">
    <property type="entry name" value="BLR6905 PROTEIN"/>
    <property type="match status" value="1"/>
</dbReference>
<dbReference type="PROSITE" id="PS50977">
    <property type="entry name" value="HTH_TETR_2"/>
    <property type="match status" value="1"/>
</dbReference>
<dbReference type="AlphaFoldDB" id="A0A839V412"/>
<gene>
    <name evidence="5" type="ORF">FHR90_003144</name>
</gene>
<accession>A0A839V412</accession>
<evidence type="ECO:0000256" key="1">
    <source>
        <dbReference type="ARBA" id="ARBA00023125"/>
    </source>
</evidence>
<dbReference type="GO" id="GO:0000976">
    <property type="term" value="F:transcription cis-regulatory region binding"/>
    <property type="evidence" value="ECO:0007669"/>
    <property type="project" value="TreeGrafter"/>
</dbReference>
<evidence type="ECO:0000313" key="6">
    <source>
        <dbReference type="Proteomes" id="UP000557688"/>
    </source>
</evidence>
<keyword evidence="6" id="KW-1185">Reference proteome</keyword>
<dbReference type="GO" id="GO:0003700">
    <property type="term" value="F:DNA-binding transcription factor activity"/>
    <property type="evidence" value="ECO:0007669"/>
    <property type="project" value="TreeGrafter"/>
</dbReference>
<dbReference type="RefSeq" id="WP_266152937.1">
    <property type="nucleotide sequence ID" value="NZ_JABXXQ010000012.1"/>
</dbReference>
<sequence length="242" mass="27927">MVKRKTIGSEMPEIARMRQTASSARKPKRRRLDPTEREREIIEGAVAFFAEVGFDGGLRDLAQRIGTTHQNLLRYFPTKEALIERVYEEVYLNRWQPEWEALLHKSDRSLEDRLVAFYEDYLAAIFNYEWVRIFVFAGLKGVDITQRYLGLIQSNIIEPLARELMVSEGKEGKPSPLEMEVAWALHGEMFYLAIRRWVYALDTPQDLGAVIRMSVIRFLEGAPAAMKKVPAAERRGLLPKAL</sequence>
<feature type="region of interest" description="Disordered" evidence="3">
    <location>
        <begin position="1"/>
        <end position="34"/>
    </location>
</feature>
<dbReference type="InterPro" id="IPR050109">
    <property type="entry name" value="HTH-type_TetR-like_transc_reg"/>
</dbReference>
<dbReference type="Proteomes" id="UP000557688">
    <property type="component" value="Unassembled WGS sequence"/>
</dbReference>